<dbReference type="PRINTS" id="PR01438">
    <property type="entry name" value="UNVRSLSTRESS"/>
</dbReference>
<evidence type="ECO:0000313" key="4">
    <source>
        <dbReference type="Proteomes" id="UP000680206"/>
    </source>
</evidence>
<sequence length="326" mass="34068">MSEAGGREPRVARVLAGYSPDERGDDALALAALVLRGVTAPRTVADVRLTVANVHPPAWPARGPGSVDAEWVGYLKDRAGDALERAAGRLAELNVAERRLDLRVHAHRGSGRGLIEVAAETGADVIVIGSAPRGRRGRVAIGSTADQLLHGSPVPVLLAPRGYAARAPDQFERLTVAYWRRPDTDGPLEAAARAARALALPVRLVTLVLRPPGLAARFRNADDVMARQLDRAERDLAHAAGRLAAAGDGLAVRTEAVAGTGTAKALAAVDMLPGELLACASSHDGPLRKVFLGEGSGKIVRAAPCPVLVLPRGARAVSQTENAQVR</sequence>
<dbReference type="Pfam" id="PF00582">
    <property type="entry name" value="Usp"/>
    <property type="match status" value="2"/>
</dbReference>
<comment type="caution">
    <text evidence="3">The sequence shown here is derived from an EMBL/GenBank/DDBJ whole genome shotgun (WGS) entry which is preliminary data.</text>
</comment>
<feature type="domain" description="UspA" evidence="2">
    <location>
        <begin position="172"/>
        <end position="311"/>
    </location>
</feature>
<name>A0ABS3S0M4_9ACTN</name>
<dbReference type="CDD" id="cd00293">
    <property type="entry name" value="USP-like"/>
    <property type="match status" value="1"/>
</dbReference>
<dbReference type="Proteomes" id="UP000680206">
    <property type="component" value="Unassembled WGS sequence"/>
</dbReference>
<dbReference type="InterPro" id="IPR006016">
    <property type="entry name" value="UspA"/>
</dbReference>
<dbReference type="RefSeq" id="WP_208246919.1">
    <property type="nucleotide sequence ID" value="NZ_JAGEPF010000022.1"/>
</dbReference>
<organism evidence="3 4">
    <name type="scientific">Actinomadura violacea</name>
    <dbReference type="NCBI Taxonomy" id="2819934"/>
    <lineage>
        <taxon>Bacteria</taxon>
        <taxon>Bacillati</taxon>
        <taxon>Actinomycetota</taxon>
        <taxon>Actinomycetes</taxon>
        <taxon>Streptosporangiales</taxon>
        <taxon>Thermomonosporaceae</taxon>
        <taxon>Actinomadura</taxon>
    </lineage>
</organism>
<evidence type="ECO:0000313" key="3">
    <source>
        <dbReference type="EMBL" id="MBO2462552.1"/>
    </source>
</evidence>
<dbReference type="Gene3D" id="3.40.50.620">
    <property type="entry name" value="HUPs"/>
    <property type="match status" value="2"/>
</dbReference>
<dbReference type="PANTHER" id="PTHR46268:SF15">
    <property type="entry name" value="UNIVERSAL STRESS PROTEIN HP_0031"/>
    <property type="match status" value="1"/>
</dbReference>
<feature type="domain" description="UspA" evidence="2">
    <location>
        <begin position="32"/>
        <end position="159"/>
    </location>
</feature>
<evidence type="ECO:0000259" key="2">
    <source>
        <dbReference type="Pfam" id="PF00582"/>
    </source>
</evidence>
<dbReference type="InterPro" id="IPR006015">
    <property type="entry name" value="Universal_stress_UspA"/>
</dbReference>
<dbReference type="EMBL" id="JAGEPF010000022">
    <property type="protein sequence ID" value="MBO2462552.1"/>
    <property type="molecule type" value="Genomic_DNA"/>
</dbReference>
<keyword evidence="4" id="KW-1185">Reference proteome</keyword>
<reference evidence="3 4" key="1">
    <citation type="submission" date="2021-03" db="EMBL/GenBank/DDBJ databases">
        <title>Actinomadura violae sp. nov., isolated from lichen in Thailand.</title>
        <authorList>
            <person name="Kanchanasin P."/>
            <person name="Saeng-In P."/>
            <person name="Phongsopitanun W."/>
            <person name="Yuki M."/>
            <person name="Kudo T."/>
            <person name="Ohkuma M."/>
            <person name="Tanasupawat S."/>
        </authorList>
    </citation>
    <scope>NUCLEOTIDE SEQUENCE [LARGE SCALE GENOMIC DNA]</scope>
    <source>
        <strain evidence="3 4">LCR2-06</strain>
    </source>
</reference>
<protein>
    <submittedName>
        <fullName evidence="3">Universal stress protein</fullName>
    </submittedName>
</protein>
<dbReference type="InterPro" id="IPR014729">
    <property type="entry name" value="Rossmann-like_a/b/a_fold"/>
</dbReference>
<dbReference type="SUPFAM" id="SSF52402">
    <property type="entry name" value="Adenine nucleotide alpha hydrolases-like"/>
    <property type="match status" value="2"/>
</dbReference>
<proteinExistence type="inferred from homology"/>
<gene>
    <name evidence="3" type="ORF">J4709_33785</name>
</gene>
<dbReference type="PANTHER" id="PTHR46268">
    <property type="entry name" value="STRESS RESPONSE PROTEIN NHAX"/>
    <property type="match status" value="1"/>
</dbReference>
<evidence type="ECO:0000256" key="1">
    <source>
        <dbReference type="ARBA" id="ARBA00008791"/>
    </source>
</evidence>
<comment type="similarity">
    <text evidence="1">Belongs to the universal stress protein A family.</text>
</comment>
<accession>A0ABS3S0M4</accession>